<name>A0AA35L6M9_9SAUR</name>
<proteinExistence type="inferred from homology"/>
<keyword evidence="16" id="KW-1185">Reference proteome</keyword>
<comment type="similarity">
    <text evidence="3">Belongs to the glucose-6-phosphatase family.</text>
</comment>
<dbReference type="InterPro" id="IPR036938">
    <property type="entry name" value="PAP2/HPO_sf"/>
</dbReference>
<feature type="transmembrane region" description="Helical" evidence="13">
    <location>
        <begin position="234"/>
        <end position="252"/>
    </location>
</feature>
<keyword evidence="8" id="KW-0256">Endoplasmic reticulum</keyword>
<dbReference type="PANTHER" id="PTHR12591">
    <property type="entry name" value="GLUCOSE-6-PHOSPHATASE"/>
    <property type="match status" value="1"/>
</dbReference>
<dbReference type="Pfam" id="PF01569">
    <property type="entry name" value="PAP2"/>
    <property type="match status" value="1"/>
</dbReference>
<dbReference type="InterPro" id="IPR000326">
    <property type="entry name" value="PAP2/HPO"/>
</dbReference>
<gene>
    <name evidence="15" type="ORF">PODLI_1B033604</name>
</gene>
<evidence type="ECO:0000256" key="3">
    <source>
        <dbReference type="ARBA" id="ARBA00009266"/>
    </source>
</evidence>
<evidence type="ECO:0000256" key="4">
    <source>
        <dbReference type="ARBA" id="ARBA00012634"/>
    </source>
</evidence>
<keyword evidence="7" id="KW-0378">Hydrolase</keyword>
<dbReference type="GO" id="GO:0005789">
    <property type="term" value="C:endoplasmic reticulum membrane"/>
    <property type="evidence" value="ECO:0007669"/>
    <property type="project" value="UniProtKB-SubCell"/>
</dbReference>
<organism evidence="15 16">
    <name type="scientific">Podarcis lilfordi</name>
    <name type="common">Lilford's wall lizard</name>
    <dbReference type="NCBI Taxonomy" id="74358"/>
    <lineage>
        <taxon>Eukaryota</taxon>
        <taxon>Metazoa</taxon>
        <taxon>Chordata</taxon>
        <taxon>Craniata</taxon>
        <taxon>Vertebrata</taxon>
        <taxon>Euteleostomi</taxon>
        <taxon>Lepidosauria</taxon>
        <taxon>Squamata</taxon>
        <taxon>Bifurcata</taxon>
        <taxon>Unidentata</taxon>
        <taxon>Episquamata</taxon>
        <taxon>Laterata</taxon>
        <taxon>Lacertibaenia</taxon>
        <taxon>Lacertidae</taxon>
        <taxon>Podarcis</taxon>
    </lineage>
</organism>
<feature type="domain" description="Phosphatidic acid phosphatase type 2/haloperoxidase" evidence="14">
    <location>
        <begin position="121"/>
        <end position="253"/>
    </location>
</feature>
<keyword evidence="6 13" id="KW-0812">Transmembrane</keyword>
<dbReference type="FunFam" id="1.20.144.10:FF:000018">
    <property type="entry name" value="Glucose-6-phosphatase"/>
    <property type="match status" value="1"/>
</dbReference>
<keyword evidence="5" id="KW-0312">Gluconeogenesis</keyword>
<feature type="transmembrane region" description="Helical" evidence="13">
    <location>
        <begin position="90"/>
        <end position="115"/>
    </location>
</feature>
<evidence type="ECO:0000256" key="9">
    <source>
        <dbReference type="ARBA" id="ARBA00022989"/>
    </source>
</evidence>
<evidence type="ECO:0000256" key="8">
    <source>
        <dbReference type="ARBA" id="ARBA00022824"/>
    </source>
</evidence>
<evidence type="ECO:0000256" key="10">
    <source>
        <dbReference type="ARBA" id="ARBA00023136"/>
    </source>
</evidence>
<evidence type="ECO:0000256" key="7">
    <source>
        <dbReference type="ARBA" id="ARBA00022801"/>
    </source>
</evidence>
<evidence type="ECO:0000313" key="16">
    <source>
        <dbReference type="Proteomes" id="UP001178461"/>
    </source>
</evidence>
<dbReference type="GO" id="GO:0004346">
    <property type="term" value="F:glucose-6-phosphatase activity"/>
    <property type="evidence" value="ECO:0007669"/>
    <property type="project" value="UniProtKB-EC"/>
</dbReference>
<keyword evidence="9 13" id="KW-1133">Transmembrane helix</keyword>
<feature type="transmembrane region" description="Helical" evidence="13">
    <location>
        <begin position="264"/>
        <end position="283"/>
    </location>
</feature>
<dbReference type="GO" id="GO:0051156">
    <property type="term" value="P:glucose 6-phosphate metabolic process"/>
    <property type="evidence" value="ECO:0007669"/>
    <property type="project" value="TreeGrafter"/>
</dbReference>
<dbReference type="Gene3D" id="1.20.144.10">
    <property type="entry name" value="Phosphatidic acid phosphatase type 2/haloperoxidase"/>
    <property type="match status" value="1"/>
</dbReference>
<dbReference type="EC" id="3.1.3.9" evidence="4"/>
<dbReference type="SUPFAM" id="SSF48317">
    <property type="entry name" value="Acid phosphatase/Vanadium-dependent haloperoxidase"/>
    <property type="match status" value="1"/>
</dbReference>
<feature type="region of interest" description="Disordered" evidence="12">
    <location>
        <begin position="1"/>
        <end position="33"/>
    </location>
</feature>
<sequence>MMRDKTSPNPASPGEASVSSEECPLPRPVTKPDAGSSVPLRFLGNVVFPFKVVGKADPGNCSFTTMDVFYTSGIWFAEVLQTSLPGLEDFWLWMTFMGDPKSVIIIYFPLAYFLLDRKVGVKVLWLGLISEWLNLVSKWFLFGERPFWWIYESGFSKKEEVTLRQFPASCETGPGSPSGHCMITGTALWPVVTALTARISQHSKSWVVKAGPFTAYLVFLLAVGLSRIFILAHFPHQVVGGILTAIILGWLLESRVPLERKLSFFMWASLSLLLSGIVTYWALVALGVDLSWSIGLATKWCTNPEWIRMETRPFSSLCRDTATALGLGLAFQSSYYTQLKGERPGWSQRLCCTVLSLVVLRLLSDVAQPQNVALWYGLSFAKYAIFPWVVIALLPKAFHALTSSTGPSHRE</sequence>
<dbReference type="PANTHER" id="PTHR12591:SF2">
    <property type="entry name" value="GLUCOSE-6-PHOSPHATASE 3"/>
    <property type="match status" value="1"/>
</dbReference>
<comment type="pathway">
    <text evidence="2">Carbohydrate biosynthesis; gluconeogenesis.</text>
</comment>
<dbReference type="AlphaFoldDB" id="A0AA35L6M9"/>
<reference evidence="15" key="1">
    <citation type="submission" date="2022-12" db="EMBL/GenBank/DDBJ databases">
        <authorList>
            <person name="Alioto T."/>
            <person name="Alioto T."/>
            <person name="Gomez Garrido J."/>
        </authorList>
    </citation>
    <scope>NUCLEOTIDE SEQUENCE</scope>
</reference>
<evidence type="ECO:0000256" key="1">
    <source>
        <dbReference type="ARBA" id="ARBA00004477"/>
    </source>
</evidence>
<comment type="subcellular location">
    <subcellularLocation>
        <location evidence="1">Endoplasmic reticulum membrane</location>
        <topology evidence="1">Multi-pass membrane protein</topology>
    </subcellularLocation>
</comment>
<feature type="transmembrane region" description="Helical" evidence="13">
    <location>
        <begin position="206"/>
        <end position="228"/>
    </location>
</feature>
<evidence type="ECO:0000313" key="15">
    <source>
        <dbReference type="EMBL" id="CAI5790079.1"/>
    </source>
</evidence>
<evidence type="ECO:0000256" key="13">
    <source>
        <dbReference type="SAM" id="Phobius"/>
    </source>
</evidence>
<evidence type="ECO:0000256" key="6">
    <source>
        <dbReference type="ARBA" id="ARBA00022692"/>
    </source>
</evidence>
<accession>A0AA35L6M9</accession>
<evidence type="ECO:0000256" key="5">
    <source>
        <dbReference type="ARBA" id="ARBA00022432"/>
    </source>
</evidence>
<keyword evidence="10 13" id="KW-0472">Membrane</keyword>
<evidence type="ECO:0000256" key="11">
    <source>
        <dbReference type="ARBA" id="ARBA00039337"/>
    </source>
</evidence>
<dbReference type="Proteomes" id="UP001178461">
    <property type="component" value="Chromosome 13"/>
</dbReference>
<dbReference type="SMART" id="SM00014">
    <property type="entry name" value="acidPPc"/>
    <property type="match status" value="1"/>
</dbReference>
<evidence type="ECO:0000256" key="2">
    <source>
        <dbReference type="ARBA" id="ARBA00004742"/>
    </source>
</evidence>
<feature type="transmembrane region" description="Helical" evidence="13">
    <location>
        <begin position="375"/>
        <end position="394"/>
    </location>
</feature>
<dbReference type="GO" id="GO:0006094">
    <property type="term" value="P:gluconeogenesis"/>
    <property type="evidence" value="ECO:0007669"/>
    <property type="project" value="UniProtKB-KW"/>
</dbReference>
<dbReference type="EMBL" id="OX395138">
    <property type="protein sequence ID" value="CAI5790079.1"/>
    <property type="molecule type" value="Genomic_DNA"/>
</dbReference>
<evidence type="ECO:0000256" key="12">
    <source>
        <dbReference type="SAM" id="MobiDB-lite"/>
    </source>
</evidence>
<protein>
    <recommendedName>
        <fullName evidence="11">Glucose-6-phosphatase 3</fullName>
        <ecNumber evidence="4">3.1.3.9</ecNumber>
    </recommendedName>
</protein>
<evidence type="ECO:0000259" key="14">
    <source>
        <dbReference type="SMART" id="SM00014"/>
    </source>
</evidence>